<dbReference type="InParanoid" id="A2DPT7"/>
<organism evidence="2 3">
    <name type="scientific">Trichomonas vaginalis (strain ATCC PRA-98 / G3)</name>
    <dbReference type="NCBI Taxonomy" id="412133"/>
    <lineage>
        <taxon>Eukaryota</taxon>
        <taxon>Metamonada</taxon>
        <taxon>Parabasalia</taxon>
        <taxon>Trichomonadida</taxon>
        <taxon>Trichomonadidae</taxon>
        <taxon>Trichomonas</taxon>
    </lineage>
</organism>
<dbReference type="VEuPathDB" id="TrichDB:TVAGG3_0552010"/>
<reference evidence="2" key="2">
    <citation type="journal article" date="2007" name="Science">
        <title>Draft genome sequence of the sexually transmitted pathogen Trichomonas vaginalis.</title>
        <authorList>
            <person name="Carlton J.M."/>
            <person name="Hirt R.P."/>
            <person name="Silva J.C."/>
            <person name="Delcher A.L."/>
            <person name="Schatz M."/>
            <person name="Zhao Q."/>
            <person name="Wortman J.R."/>
            <person name="Bidwell S.L."/>
            <person name="Alsmark U.C.M."/>
            <person name="Besteiro S."/>
            <person name="Sicheritz-Ponten T."/>
            <person name="Noel C.J."/>
            <person name="Dacks J.B."/>
            <person name="Foster P.G."/>
            <person name="Simillion C."/>
            <person name="Van de Peer Y."/>
            <person name="Miranda-Saavedra D."/>
            <person name="Barton G.J."/>
            <person name="Westrop G.D."/>
            <person name="Mueller S."/>
            <person name="Dessi D."/>
            <person name="Fiori P.L."/>
            <person name="Ren Q."/>
            <person name="Paulsen I."/>
            <person name="Zhang H."/>
            <person name="Bastida-Corcuera F.D."/>
            <person name="Simoes-Barbosa A."/>
            <person name="Brown M.T."/>
            <person name="Hayes R.D."/>
            <person name="Mukherjee M."/>
            <person name="Okumura C.Y."/>
            <person name="Schneider R."/>
            <person name="Smith A.J."/>
            <person name="Vanacova S."/>
            <person name="Villalvazo M."/>
            <person name="Haas B.J."/>
            <person name="Pertea M."/>
            <person name="Feldblyum T.V."/>
            <person name="Utterback T.R."/>
            <person name="Shu C.L."/>
            <person name="Osoegawa K."/>
            <person name="de Jong P.J."/>
            <person name="Hrdy I."/>
            <person name="Horvathova L."/>
            <person name="Zubacova Z."/>
            <person name="Dolezal P."/>
            <person name="Malik S.B."/>
            <person name="Logsdon J.M. Jr."/>
            <person name="Henze K."/>
            <person name="Gupta A."/>
            <person name="Wang C.C."/>
            <person name="Dunne R.L."/>
            <person name="Upcroft J.A."/>
            <person name="Upcroft P."/>
            <person name="White O."/>
            <person name="Salzberg S.L."/>
            <person name="Tang P."/>
            <person name="Chiu C.-H."/>
            <person name="Lee Y.-S."/>
            <person name="Embley T.M."/>
            <person name="Coombs G.H."/>
            <person name="Mottram J.C."/>
            <person name="Tachezy J."/>
            <person name="Fraser-Liggett C.M."/>
            <person name="Johnson P.J."/>
        </authorList>
    </citation>
    <scope>NUCLEOTIDE SEQUENCE [LARGE SCALE GENOMIC DNA]</scope>
    <source>
        <strain evidence="2">G3</strain>
    </source>
</reference>
<evidence type="ECO:0000313" key="3">
    <source>
        <dbReference type="Proteomes" id="UP000001542"/>
    </source>
</evidence>
<sequence>MYASGKVQSRELTIGRFAKTEPIYKPREVKFNGSELSNYVPRNQYATNNIYINPDVTKEGQEKLSQKLHSEIEKEEELTQAFLTREHHHKKDPANDNAKIFNDFCVDFIDKATTTREDVSMSINQVQDRLARLEEMRAHLEEIERRSYRFEMNLPEEPISETDSVISTD</sequence>
<gene>
    <name evidence="2" type="ORF">TVAG_453610</name>
</gene>
<dbReference type="KEGG" id="tva:4775549"/>
<proteinExistence type="predicted"/>
<dbReference type="EMBL" id="DS113229">
    <property type="protein sequence ID" value="EAY17533.1"/>
    <property type="molecule type" value="Genomic_DNA"/>
</dbReference>
<dbReference type="RefSeq" id="XP_001329668.1">
    <property type="nucleotide sequence ID" value="XM_001329633.1"/>
</dbReference>
<dbReference type="OrthoDB" id="10485440at2759"/>
<dbReference type="SMR" id="A2DPT7"/>
<reference evidence="2" key="1">
    <citation type="submission" date="2006-10" db="EMBL/GenBank/DDBJ databases">
        <authorList>
            <person name="Amadeo P."/>
            <person name="Zhao Q."/>
            <person name="Wortman J."/>
            <person name="Fraser-Liggett C."/>
            <person name="Carlton J."/>
        </authorList>
    </citation>
    <scope>NUCLEOTIDE SEQUENCE</scope>
    <source>
        <strain evidence="2">G3</strain>
    </source>
</reference>
<feature type="coiled-coil region" evidence="1">
    <location>
        <begin position="116"/>
        <end position="146"/>
    </location>
</feature>
<keyword evidence="1" id="KW-0175">Coiled coil</keyword>
<dbReference type="VEuPathDB" id="TrichDB:TVAG_453610"/>
<protein>
    <submittedName>
        <fullName evidence="2">Uncharacterized protein</fullName>
    </submittedName>
</protein>
<keyword evidence="3" id="KW-1185">Reference proteome</keyword>
<accession>A2DPT7</accession>
<dbReference type="Proteomes" id="UP000001542">
    <property type="component" value="Unassembled WGS sequence"/>
</dbReference>
<name>A2DPT7_TRIV3</name>
<dbReference type="AlphaFoldDB" id="A2DPT7"/>
<evidence type="ECO:0000256" key="1">
    <source>
        <dbReference type="SAM" id="Coils"/>
    </source>
</evidence>
<evidence type="ECO:0000313" key="2">
    <source>
        <dbReference type="EMBL" id="EAY17533.1"/>
    </source>
</evidence>